<dbReference type="SUPFAM" id="SSF52540">
    <property type="entry name" value="P-loop containing nucleoside triphosphate hydrolases"/>
    <property type="match status" value="1"/>
</dbReference>
<name>A0ABN5VKN4_9ACTN</name>
<dbReference type="Pfam" id="PF13191">
    <property type="entry name" value="AAA_16"/>
    <property type="match status" value="1"/>
</dbReference>
<dbReference type="PANTHER" id="PTHR34301">
    <property type="entry name" value="DNA-BINDING PROTEIN-RELATED"/>
    <property type="match status" value="1"/>
</dbReference>
<proteinExistence type="predicted"/>
<reference evidence="2 3" key="1">
    <citation type="journal article" date="2010" name="ChemBioChem">
        <title>Cloning and characterization of the biosynthetic gene cluster of 16-membered macrolide antibiotic FD-891: involvement of a dual functional cytochrome P450 monooxygenase catalyzing epoxidation and hydroxylation.</title>
        <authorList>
            <person name="Kudo F."/>
            <person name="Motegi A."/>
            <person name="Mizoue K."/>
            <person name="Eguchi T."/>
        </authorList>
    </citation>
    <scope>NUCLEOTIDE SEQUENCE [LARGE SCALE GENOMIC DNA]</scope>
    <source>
        <strain evidence="2 3">A-8890</strain>
    </source>
</reference>
<organism evidence="2 3">
    <name type="scientific">Streptomyces graminofaciens</name>
    <dbReference type="NCBI Taxonomy" id="68212"/>
    <lineage>
        <taxon>Bacteria</taxon>
        <taxon>Bacillati</taxon>
        <taxon>Actinomycetota</taxon>
        <taxon>Actinomycetes</taxon>
        <taxon>Kitasatosporales</taxon>
        <taxon>Streptomycetaceae</taxon>
        <taxon>Streptomyces</taxon>
    </lineage>
</organism>
<dbReference type="InterPro" id="IPR027417">
    <property type="entry name" value="P-loop_NTPase"/>
</dbReference>
<dbReference type="EMBL" id="AP018448">
    <property type="protein sequence ID" value="BBC33998.1"/>
    <property type="molecule type" value="Genomic_DNA"/>
</dbReference>
<dbReference type="InterPro" id="IPR041664">
    <property type="entry name" value="AAA_16"/>
</dbReference>
<dbReference type="PANTHER" id="PTHR34301:SF8">
    <property type="entry name" value="ATPASE DOMAIN-CONTAINING PROTEIN"/>
    <property type="match status" value="1"/>
</dbReference>
<feature type="domain" description="Orc1-like AAA ATPase" evidence="1">
    <location>
        <begin position="19"/>
        <end position="180"/>
    </location>
</feature>
<protein>
    <recommendedName>
        <fullName evidence="1">Orc1-like AAA ATPase domain-containing protein</fullName>
    </recommendedName>
</protein>
<gene>
    <name evidence="2" type="ORF">SGFS_052920</name>
</gene>
<dbReference type="Gene3D" id="3.40.50.300">
    <property type="entry name" value="P-loop containing nucleotide triphosphate hydrolases"/>
    <property type="match status" value="1"/>
</dbReference>
<dbReference type="Proteomes" id="UP001321542">
    <property type="component" value="Chromosome"/>
</dbReference>
<evidence type="ECO:0000313" key="3">
    <source>
        <dbReference type="Proteomes" id="UP001321542"/>
    </source>
</evidence>
<accession>A0ABN5VKN4</accession>
<evidence type="ECO:0000313" key="2">
    <source>
        <dbReference type="EMBL" id="BBC33998.1"/>
    </source>
</evidence>
<keyword evidence="3" id="KW-1185">Reference proteome</keyword>
<reference evidence="2 3" key="2">
    <citation type="journal article" date="2023" name="ChemBioChem">
        <title>Acyltransferase Domain Exchange between Two Independent Type I Polyketide Synthases in the Same Producer Strain of Macrolide Antibiotics.</title>
        <authorList>
            <person name="Kudo F."/>
            <person name="Kishikawa K."/>
            <person name="Tsuboi K."/>
            <person name="Kido T."/>
            <person name="Usui T."/>
            <person name="Hashimoto J."/>
            <person name="Shin-Ya K."/>
            <person name="Miyanaga A."/>
            <person name="Eguchi T."/>
        </authorList>
    </citation>
    <scope>NUCLEOTIDE SEQUENCE [LARGE SCALE GENOMIC DNA]</scope>
    <source>
        <strain evidence="2 3">A-8890</strain>
    </source>
</reference>
<sequence length="394" mass="43531">MIHNPPHNPFVEQVAGDYFVGREWQVQEFKSSLAGLEAGQPRHLYIAGLHGTGKTSYLQKLIDTSSTGSVLGVLATLDQATAYDQASTLVKSVAAEIDHKASTRLIEDWESPEGSTHFYLPRRDRLLSDDLRHDLKTLKEIAASSGLSKTVICIDEGHRIEGSALSALKNAMQHLNDYLVILSLLLIHEKGGAVEDGRAMLDRKAGEAQGDYGASRFFAKGIPLGPFETQTEAERCIRRRLQGNPIGFTDTVIALIASVSGRVPHEIIAIGSDVYDRTSREGHQRATKEIFLASFKNRFSHDYGKALEIRSQLSETARRAILTLLEMGRSTEVDALAARMYPDIPKDAQRTVAAGIKGELDRMCNSAFCSEIDGRYEIDHPVRRYALEIALELE</sequence>
<dbReference type="RefSeq" id="WP_286253818.1">
    <property type="nucleotide sequence ID" value="NZ_AP018448.1"/>
</dbReference>
<evidence type="ECO:0000259" key="1">
    <source>
        <dbReference type="Pfam" id="PF13191"/>
    </source>
</evidence>